<evidence type="ECO:0000259" key="6">
    <source>
        <dbReference type="Pfam" id="PF00155"/>
    </source>
</evidence>
<dbReference type="InterPro" id="IPR027619">
    <property type="entry name" value="C-S_lyase_PatB-like"/>
</dbReference>
<evidence type="ECO:0000256" key="4">
    <source>
        <dbReference type="ARBA" id="ARBA00023239"/>
    </source>
</evidence>
<keyword evidence="4 7" id="KW-0456">Lyase</keyword>
<evidence type="ECO:0000256" key="3">
    <source>
        <dbReference type="ARBA" id="ARBA00022898"/>
    </source>
</evidence>
<dbReference type="Proteomes" id="UP000075806">
    <property type="component" value="Unassembled WGS sequence"/>
</dbReference>
<dbReference type="RefSeq" id="WP_061950094.1">
    <property type="nucleotide sequence ID" value="NZ_LTAO01000038.1"/>
</dbReference>
<evidence type="ECO:0000256" key="2">
    <source>
        <dbReference type="ARBA" id="ARBA00012224"/>
    </source>
</evidence>
<dbReference type="NCBIfam" id="TIGR04350">
    <property type="entry name" value="C_S_lyase_PatB"/>
    <property type="match status" value="1"/>
</dbReference>
<dbReference type="Pfam" id="PF00155">
    <property type="entry name" value="Aminotran_1_2"/>
    <property type="match status" value="1"/>
</dbReference>
<dbReference type="Gene3D" id="3.40.640.10">
    <property type="entry name" value="Type I PLP-dependent aspartate aminotransferase-like (Major domain)"/>
    <property type="match status" value="1"/>
</dbReference>
<evidence type="ECO:0000313" key="8">
    <source>
        <dbReference type="Proteomes" id="UP000075806"/>
    </source>
</evidence>
<dbReference type="STRING" id="519424.AZF04_12540"/>
<organism evidence="7 8">
    <name type="scientific">Alkalihalobacillus trypoxylicola</name>
    <dbReference type="NCBI Taxonomy" id="519424"/>
    <lineage>
        <taxon>Bacteria</taxon>
        <taxon>Bacillati</taxon>
        <taxon>Bacillota</taxon>
        <taxon>Bacilli</taxon>
        <taxon>Bacillales</taxon>
        <taxon>Bacillaceae</taxon>
        <taxon>Alkalihalobacillus</taxon>
    </lineage>
</organism>
<dbReference type="Gene3D" id="3.90.1150.10">
    <property type="entry name" value="Aspartate Aminotransferase, domain 1"/>
    <property type="match status" value="1"/>
</dbReference>
<evidence type="ECO:0000313" key="7">
    <source>
        <dbReference type="EMBL" id="KYG26629.1"/>
    </source>
</evidence>
<comment type="similarity">
    <text evidence="5">Belongs to the class-II pyridoxal-phosphate-dependent aminotransferase family. MalY/PatB cystathionine beta-lyase subfamily.</text>
</comment>
<dbReference type="CDD" id="cd00609">
    <property type="entry name" value="AAT_like"/>
    <property type="match status" value="1"/>
</dbReference>
<dbReference type="AlphaFoldDB" id="A0A162CTV8"/>
<comment type="cofactor">
    <cofactor evidence="1">
        <name>pyridoxal 5'-phosphate</name>
        <dbReference type="ChEBI" id="CHEBI:597326"/>
    </cofactor>
</comment>
<protein>
    <recommendedName>
        <fullName evidence="2">cysteine-S-conjugate beta-lyase</fullName>
        <ecNumber evidence="2">4.4.1.13</ecNumber>
    </recommendedName>
</protein>
<name>A0A162CTV8_9BACI</name>
<dbReference type="GO" id="GO:0030170">
    <property type="term" value="F:pyridoxal phosphate binding"/>
    <property type="evidence" value="ECO:0007669"/>
    <property type="project" value="InterPro"/>
</dbReference>
<dbReference type="InterPro" id="IPR015421">
    <property type="entry name" value="PyrdxlP-dep_Trfase_major"/>
</dbReference>
<dbReference type="EC" id="4.4.1.13" evidence="2"/>
<accession>A0A162CTV8</accession>
<gene>
    <name evidence="7" type="ORF">AZF04_12540</name>
</gene>
<feature type="domain" description="Aminotransferase class I/classII large" evidence="6">
    <location>
        <begin position="37"/>
        <end position="386"/>
    </location>
</feature>
<dbReference type="InterPro" id="IPR051798">
    <property type="entry name" value="Class-II_PLP-Dep_Aminotrans"/>
</dbReference>
<dbReference type="GO" id="GO:0047804">
    <property type="term" value="F:cysteine-S-conjugate beta-lyase activity"/>
    <property type="evidence" value="ECO:0007669"/>
    <property type="project" value="UniProtKB-EC"/>
</dbReference>
<proteinExistence type="inferred from homology"/>
<reference evidence="7" key="1">
    <citation type="submission" date="2016-02" db="EMBL/GenBank/DDBJ databases">
        <title>Genome sequence of Bacillus trypoxylicola KCTC 13244(T).</title>
        <authorList>
            <person name="Jeong H."/>
            <person name="Park S.-H."/>
            <person name="Choi S.-K."/>
        </authorList>
    </citation>
    <scope>NUCLEOTIDE SEQUENCE [LARGE SCALE GENOMIC DNA]</scope>
    <source>
        <strain evidence="7">KCTC 13244</strain>
    </source>
</reference>
<sequence length="395" mass="45638">MSGLKEQFNEVINRTGTNSLKWDMLNERFGSDEILPLWVADMDFRAPEPVLKALKDKIDHGIFGYPAHAKSLDLAVQSWLKRRYDWKVDENAFVYTLGVVPALSYLIQTFTEPGDEIIIQTPVYYPFYDVIEKNNRTIIRNPLKMEDLRFEMDFEQLEASISSQTKMLLLCHPHNPGGRVWKRDELEKLVSICKKHNIYIVSDEIHADLLYKGQKHIPIASIDEEMKDRIFTCLAPSKTFNLAGMQASYVVIEDAKKRLEFKKHLALTFTGMNNSFAEVAMEAAYKGGEEWLQHLMDYIEDNYKLVVDTLSKSMPKIKWMQPEGTYLLWLDFSELGMTPSERKTWLIEEAKVGFNHGSMFGEEGSQFERMNLACSASTIKEAMQRLQNAYEQKGL</sequence>
<dbReference type="InterPro" id="IPR004839">
    <property type="entry name" value="Aminotransferase_I/II_large"/>
</dbReference>
<dbReference type="InterPro" id="IPR015424">
    <property type="entry name" value="PyrdxlP-dep_Trfase"/>
</dbReference>
<comment type="caution">
    <text evidence="7">The sequence shown here is derived from an EMBL/GenBank/DDBJ whole genome shotgun (WGS) entry which is preliminary data.</text>
</comment>
<dbReference type="PANTHER" id="PTHR43525:SF1">
    <property type="entry name" value="PROTEIN MALY"/>
    <property type="match status" value="1"/>
</dbReference>
<keyword evidence="3" id="KW-0663">Pyridoxal phosphate</keyword>
<evidence type="ECO:0000256" key="5">
    <source>
        <dbReference type="ARBA" id="ARBA00037974"/>
    </source>
</evidence>
<evidence type="ECO:0000256" key="1">
    <source>
        <dbReference type="ARBA" id="ARBA00001933"/>
    </source>
</evidence>
<dbReference type="EMBL" id="LTAO01000038">
    <property type="protein sequence ID" value="KYG26629.1"/>
    <property type="molecule type" value="Genomic_DNA"/>
</dbReference>
<keyword evidence="8" id="KW-1185">Reference proteome</keyword>
<dbReference type="InterPro" id="IPR015422">
    <property type="entry name" value="PyrdxlP-dep_Trfase_small"/>
</dbReference>
<dbReference type="SUPFAM" id="SSF53383">
    <property type="entry name" value="PLP-dependent transferases"/>
    <property type="match status" value="1"/>
</dbReference>
<dbReference type="PANTHER" id="PTHR43525">
    <property type="entry name" value="PROTEIN MALY"/>
    <property type="match status" value="1"/>
</dbReference>